<dbReference type="EMBL" id="LSRX01000354">
    <property type="protein sequence ID" value="OLP99638.1"/>
    <property type="molecule type" value="Genomic_DNA"/>
</dbReference>
<dbReference type="Proteomes" id="UP000186817">
    <property type="component" value="Unassembled WGS sequence"/>
</dbReference>
<evidence type="ECO:0000313" key="3">
    <source>
        <dbReference type="Proteomes" id="UP000186817"/>
    </source>
</evidence>
<accession>A0A1Q9DWW4</accession>
<evidence type="ECO:0000256" key="1">
    <source>
        <dbReference type="SAM" id="MobiDB-lite"/>
    </source>
</evidence>
<gene>
    <name evidence="2" type="ORF">AK812_SmicGene17775</name>
</gene>
<keyword evidence="3" id="KW-1185">Reference proteome</keyword>
<organism evidence="2 3">
    <name type="scientific">Symbiodinium microadriaticum</name>
    <name type="common">Dinoflagellate</name>
    <name type="synonym">Zooxanthella microadriatica</name>
    <dbReference type="NCBI Taxonomy" id="2951"/>
    <lineage>
        <taxon>Eukaryota</taxon>
        <taxon>Sar</taxon>
        <taxon>Alveolata</taxon>
        <taxon>Dinophyceae</taxon>
        <taxon>Suessiales</taxon>
        <taxon>Symbiodiniaceae</taxon>
        <taxon>Symbiodinium</taxon>
    </lineage>
</organism>
<dbReference type="AlphaFoldDB" id="A0A1Q9DWW4"/>
<protein>
    <submittedName>
        <fullName evidence="2">Uncharacterized protein</fullName>
    </submittedName>
</protein>
<feature type="region of interest" description="Disordered" evidence="1">
    <location>
        <begin position="312"/>
        <end position="334"/>
    </location>
</feature>
<feature type="region of interest" description="Disordered" evidence="1">
    <location>
        <begin position="169"/>
        <end position="204"/>
    </location>
</feature>
<feature type="compositionally biased region" description="Polar residues" evidence="1">
    <location>
        <begin position="315"/>
        <end position="330"/>
    </location>
</feature>
<proteinExistence type="predicted"/>
<sequence length="451" mass="49044">MGCMLREQTPQYIHGIPRLQTPGPGRSACEARRTARQYAVEHHRRDLRVGQPEGGAMQQAGVLFVIEGDADVLIGGTTHHHTDRYGPAAEPWRMLRRLSRKACWGWEWNGVEKFEALLSCYGGLADWLSRHRSTPAAMLSVAFGLTFGGDQGPQRIDVPPNAPTVTIAPADAAGSAPSTRRPCPRANVAHKPPPQLQKPAGVSPPSMPLQATCRELALTLQTAPARVCGSSRTALRSGLRLAVHPSCLDEEICRWKPFCLAPRMLLYGIPLAWRVPRSYTAELDRRCDLFRSGRWADLLSEAAAARHHTDLAAGPSQQTLAGTPSRSPCQGGSFGNCRSPMHRCPARRSGMSANNHAPHALWSGVRRGVRAGLSSRSCQWLVAGGPPRARPAEYGQSGQRLGTSVGLCARKSGERGVKRPCGRELKASGKPAVSLVLDETMLRLRLNQHWL</sequence>
<name>A0A1Q9DWW4_SYMMI</name>
<reference evidence="2 3" key="1">
    <citation type="submission" date="2016-02" db="EMBL/GenBank/DDBJ databases">
        <title>Genome analysis of coral dinoflagellate symbionts highlights evolutionary adaptations to a symbiotic lifestyle.</title>
        <authorList>
            <person name="Aranda M."/>
            <person name="Li Y."/>
            <person name="Liew Y.J."/>
            <person name="Baumgarten S."/>
            <person name="Simakov O."/>
            <person name="Wilson M."/>
            <person name="Piel J."/>
            <person name="Ashoor H."/>
            <person name="Bougouffa S."/>
            <person name="Bajic V.B."/>
            <person name="Ryu T."/>
            <person name="Ravasi T."/>
            <person name="Bayer T."/>
            <person name="Micklem G."/>
            <person name="Kim H."/>
            <person name="Bhak J."/>
            <person name="Lajeunesse T.C."/>
            <person name="Voolstra C.R."/>
        </authorList>
    </citation>
    <scope>NUCLEOTIDE SEQUENCE [LARGE SCALE GENOMIC DNA]</scope>
    <source>
        <strain evidence="2 3">CCMP2467</strain>
    </source>
</reference>
<evidence type="ECO:0000313" key="2">
    <source>
        <dbReference type="EMBL" id="OLP99638.1"/>
    </source>
</evidence>
<comment type="caution">
    <text evidence="2">The sequence shown here is derived from an EMBL/GenBank/DDBJ whole genome shotgun (WGS) entry which is preliminary data.</text>
</comment>